<reference evidence="1 2" key="1">
    <citation type="submission" date="2015-09" db="EMBL/GenBank/DDBJ databases">
        <title>Trachymyrmex zeteki WGS genome.</title>
        <authorList>
            <person name="Nygaard S."/>
            <person name="Hu H."/>
            <person name="Boomsma J."/>
            <person name="Zhang G."/>
        </authorList>
    </citation>
    <scope>NUCLEOTIDE SEQUENCE [LARGE SCALE GENOMIC DNA]</scope>
    <source>
        <strain evidence="1">Tzet28-1</strain>
        <tissue evidence="1">Whole body</tissue>
    </source>
</reference>
<accession>A0A151XHI3</accession>
<dbReference type="AlphaFoldDB" id="A0A151XHI3"/>
<protein>
    <submittedName>
        <fullName evidence="1">Uncharacterized protein</fullName>
    </submittedName>
</protein>
<dbReference type="Proteomes" id="UP000075809">
    <property type="component" value="Unassembled WGS sequence"/>
</dbReference>
<dbReference type="EMBL" id="KQ982130">
    <property type="protein sequence ID" value="KYQ59817.1"/>
    <property type="molecule type" value="Genomic_DNA"/>
</dbReference>
<evidence type="ECO:0000313" key="2">
    <source>
        <dbReference type="Proteomes" id="UP000075809"/>
    </source>
</evidence>
<sequence length="106" mass="12559">MCFAGYFRVSRSILGMPTFREHCSSFYQGEEQPDTELFLRGVPFILRRFLDRELQCSRNVSIPRMDLNTEITRIMHSLYNLKQYLLIIIIDNGNFFSSLCFATNFR</sequence>
<organism evidence="1 2">
    <name type="scientific">Mycetomoellerius zeteki</name>
    <dbReference type="NCBI Taxonomy" id="64791"/>
    <lineage>
        <taxon>Eukaryota</taxon>
        <taxon>Metazoa</taxon>
        <taxon>Ecdysozoa</taxon>
        <taxon>Arthropoda</taxon>
        <taxon>Hexapoda</taxon>
        <taxon>Insecta</taxon>
        <taxon>Pterygota</taxon>
        <taxon>Neoptera</taxon>
        <taxon>Endopterygota</taxon>
        <taxon>Hymenoptera</taxon>
        <taxon>Apocrita</taxon>
        <taxon>Aculeata</taxon>
        <taxon>Formicoidea</taxon>
        <taxon>Formicidae</taxon>
        <taxon>Myrmicinae</taxon>
        <taxon>Mycetomoellerius</taxon>
    </lineage>
</organism>
<name>A0A151XHI3_9HYME</name>
<keyword evidence="2" id="KW-1185">Reference proteome</keyword>
<evidence type="ECO:0000313" key="1">
    <source>
        <dbReference type="EMBL" id="KYQ59817.1"/>
    </source>
</evidence>
<gene>
    <name evidence="1" type="ORF">ALC60_01202</name>
</gene>
<proteinExistence type="predicted"/>